<evidence type="ECO:0000313" key="2">
    <source>
        <dbReference type="EMBL" id="BDQ32627.1"/>
    </source>
</evidence>
<gene>
    <name evidence="2" type="ORF">JCM14722_01690</name>
</gene>
<reference evidence="2" key="1">
    <citation type="submission" date="2022-08" db="EMBL/GenBank/DDBJ databases">
        <title>Genome Sequence of the sulphate-reducing bacterium, Pseudodesulfovibrio portus JCM14722.</title>
        <authorList>
            <person name="Kondo R."/>
            <person name="Kataoka T."/>
        </authorList>
    </citation>
    <scope>NUCLEOTIDE SEQUENCE</scope>
    <source>
        <strain evidence="2">JCM 14722</strain>
    </source>
</reference>
<sequence length="97" mass="9951">MSDISISTDTIQSMSLDSQLTGVESLSDTSSEVGSGMNEGGVDTMEMAVVGTEVRSKTEEYSGSGPDFSSTGTDVDVRQAMSSIIDSAIGSIADEIA</sequence>
<proteinExistence type="predicted"/>
<evidence type="ECO:0000313" key="3">
    <source>
        <dbReference type="Proteomes" id="UP001061361"/>
    </source>
</evidence>
<dbReference type="Proteomes" id="UP001061361">
    <property type="component" value="Chromosome"/>
</dbReference>
<organism evidence="2 3">
    <name type="scientific">Pseudodesulfovibrio portus</name>
    <dbReference type="NCBI Taxonomy" id="231439"/>
    <lineage>
        <taxon>Bacteria</taxon>
        <taxon>Pseudomonadati</taxon>
        <taxon>Thermodesulfobacteriota</taxon>
        <taxon>Desulfovibrionia</taxon>
        <taxon>Desulfovibrionales</taxon>
        <taxon>Desulfovibrionaceae</taxon>
    </lineage>
</organism>
<dbReference type="EMBL" id="AP026708">
    <property type="protein sequence ID" value="BDQ32627.1"/>
    <property type="molecule type" value="Genomic_DNA"/>
</dbReference>
<evidence type="ECO:0000256" key="1">
    <source>
        <dbReference type="SAM" id="MobiDB-lite"/>
    </source>
</evidence>
<accession>A0ABM8AMM0</accession>
<dbReference type="RefSeq" id="WP_264982698.1">
    <property type="nucleotide sequence ID" value="NZ_AP026708.1"/>
</dbReference>
<feature type="compositionally biased region" description="Low complexity" evidence="1">
    <location>
        <begin position="1"/>
        <end position="15"/>
    </location>
</feature>
<keyword evidence="3" id="KW-1185">Reference proteome</keyword>
<feature type="region of interest" description="Disordered" evidence="1">
    <location>
        <begin position="1"/>
        <end position="44"/>
    </location>
</feature>
<name>A0ABM8AMM0_9BACT</name>
<feature type="compositionally biased region" description="Polar residues" evidence="1">
    <location>
        <begin position="16"/>
        <end position="33"/>
    </location>
</feature>
<protein>
    <submittedName>
        <fullName evidence="2">Uncharacterized protein</fullName>
    </submittedName>
</protein>